<reference evidence="3" key="1">
    <citation type="journal article" date="2019" name="Int. J. Syst. Evol. Microbiol.">
        <title>The Global Catalogue of Microorganisms (GCM) 10K type strain sequencing project: providing services to taxonomists for standard genome sequencing and annotation.</title>
        <authorList>
            <consortium name="The Broad Institute Genomics Platform"/>
            <consortium name="The Broad Institute Genome Sequencing Center for Infectious Disease"/>
            <person name="Wu L."/>
            <person name="Ma J."/>
        </authorList>
    </citation>
    <scope>NUCLEOTIDE SEQUENCE [LARGE SCALE GENOMIC DNA]</scope>
    <source>
        <strain evidence="3">CCUG 73951</strain>
    </source>
</reference>
<dbReference type="Proteomes" id="UP001596494">
    <property type="component" value="Unassembled WGS sequence"/>
</dbReference>
<dbReference type="GO" id="GO:0004523">
    <property type="term" value="F:RNA-DNA hybrid ribonuclease activity"/>
    <property type="evidence" value="ECO:0007669"/>
    <property type="project" value="UniProtKB-EC"/>
</dbReference>
<dbReference type="Gene3D" id="3.30.420.10">
    <property type="entry name" value="Ribonuclease H-like superfamily/Ribonuclease H"/>
    <property type="match status" value="1"/>
</dbReference>
<organism evidence="2 3">
    <name type="scientific">Halobacillus campisalis</name>
    <dbReference type="NCBI Taxonomy" id="435909"/>
    <lineage>
        <taxon>Bacteria</taxon>
        <taxon>Bacillati</taxon>
        <taxon>Bacillota</taxon>
        <taxon>Bacilli</taxon>
        <taxon>Bacillales</taxon>
        <taxon>Bacillaceae</taxon>
        <taxon>Halobacillus</taxon>
    </lineage>
</organism>
<dbReference type="CDD" id="cd09279">
    <property type="entry name" value="RNase_HI_like"/>
    <property type="match status" value="1"/>
</dbReference>
<name>A0ABW2K3D3_9BACI</name>
<evidence type="ECO:0000259" key="1">
    <source>
        <dbReference type="PROSITE" id="PS50879"/>
    </source>
</evidence>
<dbReference type="PROSITE" id="PS50879">
    <property type="entry name" value="RNASE_H_1"/>
    <property type="match status" value="1"/>
</dbReference>
<dbReference type="EC" id="3.1.26.4" evidence="2"/>
<dbReference type="InterPro" id="IPR012337">
    <property type="entry name" value="RNaseH-like_sf"/>
</dbReference>
<dbReference type="PANTHER" id="PTHR47723">
    <property type="entry name" value="OS05G0353850 PROTEIN"/>
    <property type="match status" value="1"/>
</dbReference>
<keyword evidence="2" id="KW-0378">Hydrolase</keyword>
<dbReference type="InterPro" id="IPR053151">
    <property type="entry name" value="RNase_H-like"/>
</dbReference>
<feature type="domain" description="RNase H type-1" evidence="1">
    <location>
        <begin position="1"/>
        <end position="127"/>
    </location>
</feature>
<dbReference type="InterPro" id="IPR002156">
    <property type="entry name" value="RNaseH_domain"/>
</dbReference>
<sequence length="130" mass="14878">MIEVYTDAASAGNPGPSSIGVHIKQGKNRFEFSEHLGVCSNHEAEFHAVIRALQYCQQHFPGEIISIRCDSQIVIQSVEKTYCKNPVYTPLLNQILALHDKFSYVFYKWISDKENKHADRLARAELKRNQ</sequence>
<dbReference type="PANTHER" id="PTHR47723:SF19">
    <property type="entry name" value="POLYNUCLEOTIDYL TRANSFERASE, RIBONUCLEASE H-LIKE SUPERFAMILY PROTEIN"/>
    <property type="match status" value="1"/>
</dbReference>
<dbReference type="InterPro" id="IPR036397">
    <property type="entry name" value="RNaseH_sf"/>
</dbReference>
<proteinExistence type="predicted"/>
<protein>
    <submittedName>
        <fullName evidence="2">Ribonuclease HI family protein</fullName>
        <ecNumber evidence="2">3.1.26.4</ecNumber>
    </submittedName>
</protein>
<evidence type="ECO:0000313" key="3">
    <source>
        <dbReference type="Proteomes" id="UP001596494"/>
    </source>
</evidence>
<dbReference type="SUPFAM" id="SSF53098">
    <property type="entry name" value="Ribonuclease H-like"/>
    <property type="match status" value="1"/>
</dbReference>
<dbReference type="Pfam" id="PF00075">
    <property type="entry name" value="RNase_H"/>
    <property type="match status" value="1"/>
</dbReference>
<evidence type="ECO:0000313" key="2">
    <source>
        <dbReference type="EMBL" id="MFC7320647.1"/>
    </source>
</evidence>
<dbReference type="RefSeq" id="WP_289214269.1">
    <property type="nucleotide sequence ID" value="NZ_JAPVRC010000001.1"/>
</dbReference>
<dbReference type="EMBL" id="JBHTBY010000006">
    <property type="protein sequence ID" value="MFC7320647.1"/>
    <property type="molecule type" value="Genomic_DNA"/>
</dbReference>
<keyword evidence="3" id="KW-1185">Reference proteome</keyword>
<accession>A0ABW2K3D3</accession>
<comment type="caution">
    <text evidence="2">The sequence shown here is derived from an EMBL/GenBank/DDBJ whole genome shotgun (WGS) entry which is preliminary data.</text>
</comment>
<gene>
    <name evidence="2" type="ORF">ACFQMN_07115</name>
</gene>